<reference evidence="4 5" key="1">
    <citation type="submission" date="2016-10" db="EMBL/GenBank/DDBJ databases">
        <authorList>
            <person name="de Groot N.N."/>
        </authorList>
    </citation>
    <scope>NUCLEOTIDE SEQUENCE [LARGE SCALE GENOMIC DNA]</scope>
    <source>
        <strain evidence="4 5">DSM 22024</strain>
    </source>
</reference>
<dbReference type="AlphaFoldDB" id="A0A1H1T122"/>
<evidence type="ECO:0000313" key="5">
    <source>
        <dbReference type="Proteomes" id="UP000198983"/>
    </source>
</evidence>
<keyword evidence="5" id="KW-1185">Reference proteome</keyword>
<keyword evidence="1" id="KW-0521">NADP</keyword>
<accession>A0A1H1T122</accession>
<gene>
    <name evidence="4" type="ORF">SAMN04489717_3015</name>
</gene>
<dbReference type="GO" id="GO:0008270">
    <property type="term" value="F:zinc ion binding"/>
    <property type="evidence" value="ECO:0007669"/>
    <property type="project" value="InterPro"/>
</dbReference>
<dbReference type="EMBL" id="LT629732">
    <property type="protein sequence ID" value="SDS53793.1"/>
    <property type="molecule type" value="Genomic_DNA"/>
</dbReference>
<protein>
    <submittedName>
        <fullName evidence="4">NADPH2:quinone reductase</fullName>
    </submittedName>
</protein>
<dbReference type="Gene3D" id="3.90.180.10">
    <property type="entry name" value="Medium-chain alcohol dehydrogenases, catalytic domain"/>
    <property type="match status" value="1"/>
</dbReference>
<organism evidence="4 5">
    <name type="scientific">Actinopolymorpha singaporensis</name>
    <dbReference type="NCBI Taxonomy" id="117157"/>
    <lineage>
        <taxon>Bacteria</taxon>
        <taxon>Bacillati</taxon>
        <taxon>Actinomycetota</taxon>
        <taxon>Actinomycetes</taxon>
        <taxon>Propionibacteriales</taxon>
        <taxon>Actinopolymorphaceae</taxon>
        <taxon>Actinopolymorpha</taxon>
    </lineage>
</organism>
<proteinExistence type="predicted"/>
<dbReference type="PANTHER" id="PTHR48106">
    <property type="entry name" value="QUINONE OXIDOREDUCTASE PIG3-RELATED"/>
    <property type="match status" value="1"/>
</dbReference>
<dbReference type="GO" id="GO:0005829">
    <property type="term" value="C:cytosol"/>
    <property type="evidence" value="ECO:0007669"/>
    <property type="project" value="TreeGrafter"/>
</dbReference>
<dbReference type="InterPro" id="IPR013154">
    <property type="entry name" value="ADH-like_N"/>
</dbReference>
<evidence type="ECO:0000313" key="4">
    <source>
        <dbReference type="EMBL" id="SDS53793.1"/>
    </source>
</evidence>
<keyword evidence="2" id="KW-0560">Oxidoreductase</keyword>
<dbReference type="Pfam" id="PF00107">
    <property type="entry name" value="ADH_zinc_N"/>
    <property type="match status" value="1"/>
</dbReference>
<dbReference type="InterPro" id="IPR011032">
    <property type="entry name" value="GroES-like_sf"/>
</dbReference>
<dbReference type="SUPFAM" id="SSF51735">
    <property type="entry name" value="NAD(P)-binding Rossmann-fold domains"/>
    <property type="match status" value="1"/>
</dbReference>
<dbReference type="InterPro" id="IPR020843">
    <property type="entry name" value="ER"/>
</dbReference>
<dbReference type="Proteomes" id="UP000198983">
    <property type="component" value="Chromosome I"/>
</dbReference>
<feature type="domain" description="Enoyl reductase (ER)" evidence="3">
    <location>
        <begin position="13"/>
        <end position="321"/>
    </location>
</feature>
<dbReference type="CDD" id="cd05286">
    <property type="entry name" value="QOR2"/>
    <property type="match status" value="1"/>
</dbReference>
<dbReference type="FunFam" id="3.40.50.720:FF:000053">
    <property type="entry name" value="Quinone oxidoreductase 1"/>
    <property type="match status" value="1"/>
</dbReference>
<dbReference type="InterPro" id="IPR036291">
    <property type="entry name" value="NAD(P)-bd_dom_sf"/>
</dbReference>
<dbReference type="GO" id="GO:0070402">
    <property type="term" value="F:NADPH binding"/>
    <property type="evidence" value="ECO:0007669"/>
    <property type="project" value="TreeGrafter"/>
</dbReference>
<evidence type="ECO:0000259" key="3">
    <source>
        <dbReference type="SMART" id="SM00829"/>
    </source>
</evidence>
<dbReference type="STRING" id="117157.SAMN04489717_3015"/>
<dbReference type="Pfam" id="PF08240">
    <property type="entry name" value="ADH_N"/>
    <property type="match status" value="1"/>
</dbReference>
<dbReference type="GO" id="GO:0035925">
    <property type="term" value="F:mRNA 3'-UTR AU-rich region binding"/>
    <property type="evidence" value="ECO:0007669"/>
    <property type="project" value="TreeGrafter"/>
</dbReference>
<dbReference type="InterPro" id="IPR002364">
    <property type="entry name" value="Quin_OxRdtase/zeta-crystal_CS"/>
</dbReference>
<dbReference type="InterPro" id="IPR013149">
    <property type="entry name" value="ADH-like_C"/>
</dbReference>
<evidence type="ECO:0000256" key="2">
    <source>
        <dbReference type="ARBA" id="ARBA00023002"/>
    </source>
</evidence>
<dbReference type="PANTHER" id="PTHR48106:SF13">
    <property type="entry name" value="QUINONE OXIDOREDUCTASE-RELATED"/>
    <property type="match status" value="1"/>
</dbReference>
<dbReference type="InterPro" id="IPR047618">
    <property type="entry name" value="QOR-like"/>
</dbReference>
<dbReference type="SMART" id="SM00829">
    <property type="entry name" value="PKS_ER"/>
    <property type="match status" value="1"/>
</dbReference>
<dbReference type="SUPFAM" id="SSF50129">
    <property type="entry name" value="GroES-like"/>
    <property type="match status" value="1"/>
</dbReference>
<dbReference type="PROSITE" id="PS01162">
    <property type="entry name" value="QOR_ZETA_CRYSTAL"/>
    <property type="match status" value="1"/>
</dbReference>
<name>A0A1H1T122_9ACTN</name>
<dbReference type="GO" id="GO:0003960">
    <property type="term" value="F:quinone reductase (NADPH) activity"/>
    <property type="evidence" value="ECO:0007669"/>
    <property type="project" value="InterPro"/>
</dbReference>
<sequence length="324" mass="34172">MSRVRAVQVTRTGGPEVLEVADLPTPEPGPGEVLVDVAAAGVNFIDIYRRSGAYPMTTPFVAGSEGAGTVARLGPGVTHVAVGDRVAWKEAPGSYAEQVCVPVAEVVPVPDAVSDEVAAATMLQGLTAHYLATSTFPVGKDDWTLVHAAAGGVGLLLTQIVKLRGGRVLATTSTEEKADLARGAGADEVTTYENFADRARELTDGEGFPVVYDGVGKATFERGLDALRVRGLMVLYGAASGPVPPFDPQTLNAKGGLFLTRPSLAHYTRDRAELVDRAEELFGWIGAGRLDVRIGGRYSLAEADRAHEDLQGRRTTGKLLILPR</sequence>
<dbReference type="Gene3D" id="3.40.50.720">
    <property type="entry name" value="NAD(P)-binding Rossmann-like Domain"/>
    <property type="match status" value="1"/>
</dbReference>
<evidence type="ECO:0000256" key="1">
    <source>
        <dbReference type="ARBA" id="ARBA00022857"/>
    </source>
</evidence>